<name>A0A7J7J448_BUGNE</name>
<dbReference type="AlphaFoldDB" id="A0A7J7J448"/>
<proteinExistence type="predicted"/>
<dbReference type="Proteomes" id="UP000593567">
    <property type="component" value="Unassembled WGS sequence"/>
</dbReference>
<comment type="caution">
    <text evidence="1">The sequence shown here is derived from an EMBL/GenBank/DDBJ whole genome shotgun (WGS) entry which is preliminary data.</text>
</comment>
<accession>A0A7J7J448</accession>
<evidence type="ECO:0000313" key="1">
    <source>
        <dbReference type="EMBL" id="KAF6020484.1"/>
    </source>
</evidence>
<reference evidence="1" key="1">
    <citation type="submission" date="2020-06" db="EMBL/GenBank/DDBJ databases">
        <title>Draft genome of Bugula neritina, a colonial animal packing powerful symbionts and potential medicines.</title>
        <authorList>
            <person name="Rayko M."/>
        </authorList>
    </citation>
    <scope>NUCLEOTIDE SEQUENCE [LARGE SCALE GENOMIC DNA]</scope>
    <source>
        <strain evidence="1">Kwan_BN1</strain>
    </source>
</reference>
<evidence type="ECO:0000313" key="2">
    <source>
        <dbReference type="Proteomes" id="UP000593567"/>
    </source>
</evidence>
<protein>
    <submittedName>
        <fullName evidence="1">Uncharacterized protein</fullName>
    </submittedName>
</protein>
<gene>
    <name evidence="1" type="ORF">EB796_021211</name>
</gene>
<organism evidence="1 2">
    <name type="scientific">Bugula neritina</name>
    <name type="common">Brown bryozoan</name>
    <name type="synonym">Sertularia neritina</name>
    <dbReference type="NCBI Taxonomy" id="10212"/>
    <lineage>
        <taxon>Eukaryota</taxon>
        <taxon>Metazoa</taxon>
        <taxon>Spiralia</taxon>
        <taxon>Lophotrochozoa</taxon>
        <taxon>Bryozoa</taxon>
        <taxon>Gymnolaemata</taxon>
        <taxon>Cheilostomatida</taxon>
        <taxon>Flustrina</taxon>
        <taxon>Buguloidea</taxon>
        <taxon>Bugulidae</taxon>
        <taxon>Bugula</taxon>
    </lineage>
</organism>
<keyword evidence="2" id="KW-1185">Reference proteome</keyword>
<sequence>MRSSQQPSDAKVPDVGTWTLFVTSMKSVPQPAYISTLVKIVSFKCLPSLWRKLSYFSSTHVWMMIL</sequence>
<dbReference type="EMBL" id="VXIV02003168">
    <property type="protein sequence ID" value="KAF6020484.1"/>
    <property type="molecule type" value="Genomic_DNA"/>
</dbReference>